<accession>A0A832I6Q4</accession>
<evidence type="ECO:0000313" key="2">
    <source>
        <dbReference type="EMBL" id="HGZ79723.1"/>
    </source>
</evidence>
<name>A0A832I6Q4_9THEM</name>
<dbReference type="Gene3D" id="3.40.50.620">
    <property type="entry name" value="HUPs"/>
    <property type="match status" value="1"/>
</dbReference>
<evidence type="ECO:0000259" key="1">
    <source>
        <dbReference type="Pfam" id="PF02540"/>
    </source>
</evidence>
<dbReference type="GO" id="GO:0006163">
    <property type="term" value="P:purine nucleotide metabolic process"/>
    <property type="evidence" value="ECO:0007669"/>
    <property type="project" value="UniProtKB-ARBA"/>
</dbReference>
<proteinExistence type="predicted"/>
<dbReference type="SUPFAM" id="SSF52402">
    <property type="entry name" value="Adenine nucleotide alpha hydrolases-like"/>
    <property type="match status" value="1"/>
</dbReference>
<organism evidence="2">
    <name type="scientific">Pseudothermotoga hypogea</name>
    <dbReference type="NCBI Taxonomy" id="57487"/>
    <lineage>
        <taxon>Bacteria</taxon>
        <taxon>Thermotogati</taxon>
        <taxon>Thermotogota</taxon>
        <taxon>Thermotogae</taxon>
        <taxon>Thermotogales</taxon>
        <taxon>Thermotogaceae</taxon>
        <taxon>Pseudothermotoga</taxon>
    </lineage>
</organism>
<comment type="caution">
    <text evidence="2">The sequence shown here is derived from an EMBL/GenBank/DDBJ whole genome shotgun (WGS) entry which is preliminary data.</text>
</comment>
<dbReference type="AlphaFoldDB" id="A0A832I6Q4"/>
<feature type="domain" description="NAD/GMP synthase" evidence="1">
    <location>
        <begin position="11"/>
        <end position="89"/>
    </location>
</feature>
<dbReference type="InterPro" id="IPR022310">
    <property type="entry name" value="NAD/GMP_synthase"/>
</dbReference>
<dbReference type="InterPro" id="IPR052188">
    <property type="entry name" value="Ni-pincer_cofactor_biosynth"/>
</dbReference>
<dbReference type="Pfam" id="PF02540">
    <property type="entry name" value="NAD_synthase"/>
    <property type="match status" value="1"/>
</dbReference>
<reference evidence="2" key="1">
    <citation type="journal article" date="2020" name="mSystems">
        <title>Genome- and Community-Level Interaction Insights into Carbon Utilization and Element Cycling Functions of Hydrothermarchaeota in Hydrothermal Sediment.</title>
        <authorList>
            <person name="Zhou Z."/>
            <person name="Liu Y."/>
            <person name="Xu W."/>
            <person name="Pan J."/>
            <person name="Luo Z.H."/>
            <person name="Li M."/>
        </authorList>
    </citation>
    <scope>NUCLEOTIDE SEQUENCE [LARGE SCALE GENOMIC DNA]</scope>
    <source>
        <strain evidence="2">SpSt-86</strain>
    </source>
</reference>
<sequence>MQFAAEGQFQEIADRLIQEIRDVVSDKHVVVAYSGGEDSSLAAFLCKLAVGPERVILATVDWGQFTYRTIKENVAASARKLGLKHVVLDGTERQKRVWKFGPNCNECTRFAKLLSVQNRFPESVIVTGSNQSDSWGRFGLKVYGNLYSPLKELTKDSIRRMLDLFEIRPVKIGESSIREGCKLKHLMKMLINPTYHGRAVAEANEVLLDFLKSKAKNVQLANVKIIGPLSRNVALVNVLPRLNDGEKRELLSMLKTIDVIDEAYVLDRPIRLKILANPGLYNDENALEHVFKGFIERDFAVPVTPVWIKARNNRLRTFQVVDFEYE</sequence>
<dbReference type="EMBL" id="DTKQ01000051">
    <property type="protein sequence ID" value="HGZ79723.1"/>
    <property type="molecule type" value="Genomic_DNA"/>
</dbReference>
<protein>
    <submittedName>
        <fullName evidence="2">ExsB family protein</fullName>
    </submittedName>
</protein>
<gene>
    <name evidence="2" type="ORF">ENW55_07035</name>
</gene>
<dbReference type="PANTHER" id="PTHR43169">
    <property type="entry name" value="EXSB FAMILY PROTEIN"/>
    <property type="match status" value="1"/>
</dbReference>
<dbReference type="PANTHER" id="PTHR43169:SF2">
    <property type="entry name" value="NAD_GMP SYNTHASE DOMAIN-CONTAINING PROTEIN"/>
    <property type="match status" value="1"/>
</dbReference>
<dbReference type="InterPro" id="IPR014729">
    <property type="entry name" value="Rossmann-like_a/b/a_fold"/>
</dbReference>